<dbReference type="Proteomes" id="UP001153678">
    <property type="component" value="Unassembled WGS sequence"/>
</dbReference>
<keyword evidence="1" id="KW-0175">Coiled coil</keyword>
<gene>
    <name evidence="3" type="ORF">FWILDA_LOCUS12631</name>
</gene>
<evidence type="ECO:0000256" key="1">
    <source>
        <dbReference type="SAM" id="Coils"/>
    </source>
</evidence>
<protein>
    <submittedName>
        <fullName evidence="3">7980_t:CDS:1</fullName>
    </submittedName>
</protein>
<reference evidence="3" key="1">
    <citation type="submission" date="2022-08" db="EMBL/GenBank/DDBJ databases">
        <authorList>
            <person name="Kallberg Y."/>
            <person name="Tangrot J."/>
            <person name="Rosling A."/>
        </authorList>
    </citation>
    <scope>NUCLEOTIDE SEQUENCE</scope>
    <source>
        <strain evidence="3">Wild A</strain>
    </source>
</reference>
<feature type="region of interest" description="Disordered" evidence="2">
    <location>
        <begin position="189"/>
        <end position="218"/>
    </location>
</feature>
<dbReference type="AlphaFoldDB" id="A0A9W4SZ02"/>
<feature type="compositionally biased region" description="Polar residues" evidence="2">
    <location>
        <begin position="189"/>
        <end position="200"/>
    </location>
</feature>
<proteinExistence type="predicted"/>
<dbReference type="OrthoDB" id="2445409at2759"/>
<organism evidence="3 4">
    <name type="scientific">Funneliformis geosporum</name>
    <dbReference type="NCBI Taxonomy" id="1117311"/>
    <lineage>
        <taxon>Eukaryota</taxon>
        <taxon>Fungi</taxon>
        <taxon>Fungi incertae sedis</taxon>
        <taxon>Mucoromycota</taxon>
        <taxon>Glomeromycotina</taxon>
        <taxon>Glomeromycetes</taxon>
        <taxon>Glomerales</taxon>
        <taxon>Glomeraceae</taxon>
        <taxon>Funneliformis</taxon>
    </lineage>
</organism>
<evidence type="ECO:0000313" key="3">
    <source>
        <dbReference type="EMBL" id="CAI2186547.1"/>
    </source>
</evidence>
<accession>A0A9W4SZ02</accession>
<evidence type="ECO:0000256" key="2">
    <source>
        <dbReference type="SAM" id="MobiDB-lite"/>
    </source>
</evidence>
<sequence>MWACLNKNCPCLPFRNSQPLDHYSYDDDDNREFESLLAEQNPESIAAFLSRTPFQRPGGSEYLRIDNMVTPNEESLVSTGRLDNLLDDEDNLQTQDAQFLPDEQINKFTELIVSEQTKYDQATDAQLAAEEEEARRLEEEEIQRKRQAATEAAYAKGLITPDHIFTVNDEDDDDEVTDSSRTAYSVNLDGSSVELSTTESPIYEEEQNSSSLNKPRNPHERFVASEVNEDDYETDFDDFRKIKGSAAHQFQRSSYNRRPSNSFSRQHSTWSIIRDKESKMEDYSPFHVSILRSDDYEISHEDYSPTTGDEEIDHPFVNILPDFERLGSFIKGLTNSTILKGKYKLINKDESNKGNINLNNQEINNLNELDLNNIKNNKKKSVTFTAEPDSSIESSSPISYGFAFGGSNSISGRRGLRKLVNGLSGSSRSSTEVNG</sequence>
<dbReference type="EMBL" id="CAMKVN010004194">
    <property type="protein sequence ID" value="CAI2186547.1"/>
    <property type="molecule type" value="Genomic_DNA"/>
</dbReference>
<keyword evidence="4" id="KW-1185">Reference proteome</keyword>
<evidence type="ECO:0000313" key="4">
    <source>
        <dbReference type="Proteomes" id="UP001153678"/>
    </source>
</evidence>
<name>A0A9W4SZ02_9GLOM</name>
<comment type="caution">
    <text evidence="3">The sequence shown here is derived from an EMBL/GenBank/DDBJ whole genome shotgun (WGS) entry which is preliminary data.</text>
</comment>
<feature type="coiled-coil region" evidence="1">
    <location>
        <begin position="120"/>
        <end position="148"/>
    </location>
</feature>